<name>A0A3P3ZFA9_LEIBR</name>
<dbReference type="AlphaFoldDB" id="A0A3P3ZFA9"/>
<evidence type="ECO:0000313" key="2">
    <source>
        <dbReference type="Proteomes" id="UP000319462"/>
    </source>
</evidence>
<dbReference type="Proteomes" id="UP000319462">
    <property type="component" value="Chromosome 33"/>
</dbReference>
<proteinExistence type="predicted"/>
<protein>
    <submittedName>
        <fullName evidence="1">Hypothetical_protein</fullName>
    </submittedName>
</protein>
<evidence type="ECO:0000313" key="1">
    <source>
        <dbReference type="EMBL" id="SYZ68966.1"/>
    </source>
</evidence>
<gene>
    <name evidence="1" type="ORF">LBRM2904_33.0350</name>
</gene>
<organism evidence="1 2">
    <name type="scientific">Leishmania braziliensis MHOM/BR/75/M2904</name>
    <dbReference type="NCBI Taxonomy" id="420245"/>
    <lineage>
        <taxon>Eukaryota</taxon>
        <taxon>Discoba</taxon>
        <taxon>Euglenozoa</taxon>
        <taxon>Kinetoplastea</taxon>
        <taxon>Metakinetoplastina</taxon>
        <taxon>Trypanosomatida</taxon>
        <taxon>Trypanosomatidae</taxon>
        <taxon>Leishmaniinae</taxon>
        <taxon>Leishmania</taxon>
        <taxon>Leishmania braziliensis species complex</taxon>
    </lineage>
</organism>
<reference evidence="1 2" key="1">
    <citation type="submission" date="2018-09" db="EMBL/GenBank/DDBJ databases">
        <authorList>
            <person name="Peiro R."/>
            <person name="Begona"/>
            <person name="Cbmso G."/>
            <person name="Lopez M."/>
            <person name="Gonzalez S."/>
        </authorList>
    </citation>
    <scope>NUCLEOTIDE SEQUENCE [LARGE SCALE GENOMIC DNA]</scope>
</reference>
<dbReference type="EMBL" id="LS997632">
    <property type="protein sequence ID" value="SYZ68966.1"/>
    <property type="molecule type" value="Genomic_DNA"/>
</dbReference>
<accession>A0A3P3ZFA9</accession>
<sequence>MLLRDRIRYSTFAAQRSEFKGHVGMFYYETMSMLHLSGVALGAAGRAACSTRATISPTLRTTTGSSAWRTLASTVLLAPHRGLAVFHGVGIGIRVISKGSVSKPTVCKVGEGRAERMINAKPGANHGEAKWA</sequence>